<dbReference type="EMBL" id="LAOJ01000003">
    <property type="protein sequence ID" value="KJV91060.1"/>
    <property type="molecule type" value="Genomic_DNA"/>
</dbReference>
<evidence type="ECO:0000313" key="2">
    <source>
        <dbReference type="Proteomes" id="UP000033689"/>
    </source>
</evidence>
<protein>
    <submittedName>
        <fullName evidence="1">Uncharacterized protein</fullName>
    </submittedName>
</protein>
<gene>
    <name evidence="1" type="ORF">RBEMOGI_1654</name>
</gene>
<organism evidence="1 2">
    <name type="scientific">Rickettsia bellii str. RML Mogi</name>
    <dbReference type="NCBI Taxonomy" id="1359194"/>
    <lineage>
        <taxon>Bacteria</taxon>
        <taxon>Pseudomonadati</taxon>
        <taxon>Pseudomonadota</taxon>
        <taxon>Alphaproteobacteria</taxon>
        <taxon>Rickettsiales</taxon>
        <taxon>Rickettsiaceae</taxon>
        <taxon>Rickettsieae</taxon>
        <taxon>Rickettsia</taxon>
        <taxon>belli group</taxon>
    </lineage>
</organism>
<reference evidence="1 2" key="1">
    <citation type="submission" date="2015-02" db="EMBL/GenBank/DDBJ databases">
        <title>Genome Sequencing of Rickettsiales.</title>
        <authorList>
            <person name="Daugherty S.C."/>
            <person name="Su Q."/>
            <person name="Abolude K."/>
            <person name="Beier-Sexton M."/>
            <person name="Carlyon J.A."/>
            <person name="Carter R."/>
            <person name="Day N.P."/>
            <person name="Dumler S.J."/>
            <person name="Dyachenko V."/>
            <person name="Godinez A."/>
            <person name="Kurtti T.J."/>
            <person name="Lichay M."/>
            <person name="Mullins K.E."/>
            <person name="Ott S."/>
            <person name="Pappas-Brown V."/>
            <person name="Paris D.H."/>
            <person name="Patel P."/>
            <person name="Richards A.L."/>
            <person name="Sadzewicz L."/>
            <person name="Sears K."/>
            <person name="Seidman D."/>
            <person name="Sengamalay N."/>
            <person name="Stenos J."/>
            <person name="Tallon L.J."/>
            <person name="Vincent G."/>
            <person name="Fraser C.M."/>
            <person name="Munderloh U."/>
            <person name="Dunning-Hotopp J.C."/>
        </authorList>
    </citation>
    <scope>NUCLEOTIDE SEQUENCE [LARGE SCALE GENOMIC DNA]</scope>
    <source>
        <strain evidence="1 2">RML Mogi</strain>
    </source>
</reference>
<name>A0A0F3QES4_RICBE</name>
<sequence>MKAFEKKELKVKAYRDDIMGELRNTYFKNYLSEKIEEIKNGVNKEDPESIDQGIKSLDELLVETPNQVKFRETL</sequence>
<accession>A0A0F3QES4</accession>
<comment type="caution">
    <text evidence="1">The sequence shown here is derived from an EMBL/GenBank/DDBJ whole genome shotgun (WGS) entry which is preliminary data.</text>
</comment>
<proteinExistence type="predicted"/>
<evidence type="ECO:0000313" key="1">
    <source>
        <dbReference type="EMBL" id="KJV91060.1"/>
    </source>
</evidence>
<dbReference type="PATRIC" id="fig|1359194.3.peg.1691"/>
<dbReference type="AlphaFoldDB" id="A0A0F3QES4"/>
<dbReference type="Proteomes" id="UP000033689">
    <property type="component" value="Unassembled WGS sequence"/>
</dbReference>